<evidence type="ECO:0000313" key="3">
    <source>
        <dbReference type="EMBL" id="CAH1955515.1"/>
    </source>
</evidence>
<keyword evidence="2" id="KW-0812">Transmembrane</keyword>
<evidence type="ECO:0000256" key="1">
    <source>
        <dbReference type="SAM" id="MobiDB-lite"/>
    </source>
</evidence>
<keyword evidence="2" id="KW-0472">Membrane</keyword>
<comment type="caution">
    <text evidence="3">The sequence shown here is derived from an EMBL/GenBank/DDBJ whole genome shotgun (WGS) entry which is preliminary data.</text>
</comment>
<keyword evidence="4" id="KW-1185">Reference proteome</keyword>
<feature type="transmembrane region" description="Helical" evidence="2">
    <location>
        <begin position="22"/>
        <end position="45"/>
    </location>
</feature>
<reference evidence="3" key="1">
    <citation type="submission" date="2022-03" db="EMBL/GenBank/DDBJ databases">
        <authorList>
            <person name="Sayadi A."/>
        </authorList>
    </citation>
    <scope>NUCLEOTIDE SEQUENCE</scope>
</reference>
<evidence type="ECO:0000313" key="4">
    <source>
        <dbReference type="Proteomes" id="UP001152888"/>
    </source>
</evidence>
<accession>A0A9P0NWF5</accession>
<dbReference type="Proteomes" id="UP001152888">
    <property type="component" value="Unassembled WGS sequence"/>
</dbReference>
<proteinExistence type="predicted"/>
<gene>
    <name evidence="3" type="ORF">ACAOBT_LOCUS1092</name>
</gene>
<sequence length="237" mass="27420">MIQKNHVVVVGARDEDVPNSKSLAVCKCIVCIFITFLLVVNLLVVTRLNSMSQEIEALKIIVSGNLNSVSYKSDEENTYMKFADFDGYQENEDQLIPDNIEETENQSKNVEYFEMSSSQERENDTDDDTRNDTREEATYSPDFRERENSFEHHGSFKHKHLEVLTERHPRVGRIKPLPSAHFSGDTSRYILGQHPNFNGNGHLKHLQRMFMDWKPSEWAHHTGLDSHFQSTIWTSTT</sequence>
<organism evidence="3 4">
    <name type="scientific">Acanthoscelides obtectus</name>
    <name type="common">Bean weevil</name>
    <name type="synonym">Bruchus obtectus</name>
    <dbReference type="NCBI Taxonomy" id="200917"/>
    <lineage>
        <taxon>Eukaryota</taxon>
        <taxon>Metazoa</taxon>
        <taxon>Ecdysozoa</taxon>
        <taxon>Arthropoda</taxon>
        <taxon>Hexapoda</taxon>
        <taxon>Insecta</taxon>
        <taxon>Pterygota</taxon>
        <taxon>Neoptera</taxon>
        <taxon>Endopterygota</taxon>
        <taxon>Coleoptera</taxon>
        <taxon>Polyphaga</taxon>
        <taxon>Cucujiformia</taxon>
        <taxon>Chrysomeloidea</taxon>
        <taxon>Chrysomelidae</taxon>
        <taxon>Bruchinae</taxon>
        <taxon>Bruchini</taxon>
        <taxon>Acanthoscelides</taxon>
    </lineage>
</organism>
<protein>
    <submittedName>
        <fullName evidence="3">Uncharacterized protein</fullName>
    </submittedName>
</protein>
<dbReference type="AlphaFoldDB" id="A0A9P0NWF5"/>
<feature type="compositionally biased region" description="Basic and acidic residues" evidence="1">
    <location>
        <begin position="128"/>
        <end position="140"/>
    </location>
</feature>
<evidence type="ECO:0000256" key="2">
    <source>
        <dbReference type="SAM" id="Phobius"/>
    </source>
</evidence>
<name>A0A9P0NWF5_ACAOB</name>
<keyword evidence="2" id="KW-1133">Transmembrane helix</keyword>
<dbReference type="EMBL" id="CAKOFQ010006661">
    <property type="protein sequence ID" value="CAH1955515.1"/>
    <property type="molecule type" value="Genomic_DNA"/>
</dbReference>
<feature type="region of interest" description="Disordered" evidence="1">
    <location>
        <begin position="113"/>
        <end position="140"/>
    </location>
</feature>
<dbReference type="OrthoDB" id="6159739at2759"/>